<dbReference type="InterPro" id="IPR005195">
    <property type="entry name" value="Glyco_hydro_65_M"/>
</dbReference>
<dbReference type="InterPro" id="IPR011013">
    <property type="entry name" value="Gal_mutarotase_sf_dom"/>
</dbReference>
<evidence type="ECO:0000259" key="7">
    <source>
        <dbReference type="Pfam" id="PF03633"/>
    </source>
</evidence>
<feature type="binding site" evidence="5">
    <location>
        <begin position="594"/>
        <end position="595"/>
    </location>
    <ligand>
        <name>substrate</name>
    </ligand>
</feature>
<reference evidence="9 10" key="1">
    <citation type="submission" date="2018-09" db="EMBL/GenBank/DDBJ databases">
        <title>Roseovarius spongiae sp. nov., isolated from a marine sponge.</title>
        <authorList>
            <person name="Zhuang L."/>
            <person name="Luo L."/>
        </authorList>
    </citation>
    <scope>NUCLEOTIDE SEQUENCE [LARGE SCALE GENOMIC DNA]</scope>
    <source>
        <strain evidence="9 10">HN-E21</strain>
    </source>
</reference>
<dbReference type="EMBL" id="RAPE01000006">
    <property type="protein sequence ID" value="RKF12649.1"/>
    <property type="molecule type" value="Genomic_DNA"/>
</dbReference>
<feature type="domain" description="Glycoside hydrolase family 65 C-terminal" evidence="7">
    <location>
        <begin position="708"/>
        <end position="766"/>
    </location>
</feature>
<name>A0A3A8AUR1_9RHOB</name>
<feature type="domain" description="Glycoside hydrolase family 65 central catalytic" evidence="6">
    <location>
        <begin position="298"/>
        <end position="693"/>
    </location>
</feature>
<organism evidence="9 10">
    <name type="scientific">Roseovarius spongiae</name>
    <dbReference type="NCBI Taxonomy" id="2320272"/>
    <lineage>
        <taxon>Bacteria</taxon>
        <taxon>Pseudomonadati</taxon>
        <taxon>Pseudomonadota</taxon>
        <taxon>Alphaproteobacteria</taxon>
        <taxon>Rhodobacterales</taxon>
        <taxon>Roseobacteraceae</taxon>
        <taxon>Roseovarius</taxon>
    </lineage>
</organism>
<evidence type="ECO:0000256" key="4">
    <source>
        <dbReference type="PIRSR" id="PIRSR036289-50"/>
    </source>
</evidence>
<keyword evidence="10" id="KW-1185">Reference proteome</keyword>
<comment type="caution">
    <text evidence="9">The sequence shown here is derived from an EMBL/GenBank/DDBJ whole genome shotgun (WGS) entry which is preliminary data.</text>
</comment>
<protein>
    <submittedName>
        <fullName evidence="9">Glycoside hydrolase family 65 protein</fullName>
    </submittedName>
</protein>
<evidence type="ECO:0000256" key="5">
    <source>
        <dbReference type="PIRSR" id="PIRSR036289-51"/>
    </source>
</evidence>
<proteinExistence type="inferred from homology"/>
<evidence type="ECO:0000256" key="2">
    <source>
        <dbReference type="ARBA" id="ARBA00022676"/>
    </source>
</evidence>
<dbReference type="PANTHER" id="PTHR11051:SF8">
    <property type="entry name" value="PROTEIN-GLUCOSYLGALACTOSYLHYDROXYLYSINE GLUCOSIDASE"/>
    <property type="match status" value="1"/>
</dbReference>
<dbReference type="GO" id="GO:0005975">
    <property type="term" value="P:carbohydrate metabolic process"/>
    <property type="evidence" value="ECO:0007669"/>
    <property type="project" value="InterPro"/>
</dbReference>
<dbReference type="Pfam" id="PF03636">
    <property type="entry name" value="Glyco_hydro_65N"/>
    <property type="match status" value="1"/>
</dbReference>
<evidence type="ECO:0000313" key="9">
    <source>
        <dbReference type="EMBL" id="RKF12649.1"/>
    </source>
</evidence>
<dbReference type="GO" id="GO:0004553">
    <property type="term" value="F:hydrolase activity, hydrolyzing O-glycosyl compounds"/>
    <property type="evidence" value="ECO:0007669"/>
    <property type="project" value="TreeGrafter"/>
</dbReference>
<dbReference type="InterPro" id="IPR005194">
    <property type="entry name" value="Glyco_hydro_65_C"/>
</dbReference>
<dbReference type="SUPFAM" id="SSF48208">
    <property type="entry name" value="Six-hairpin glycosidases"/>
    <property type="match status" value="1"/>
</dbReference>
<evidence type="ECO:0000313" key="10">
    <source>
        <dbReference type="Proteomes" id="UP000281128"/>
    </source>
</evidence>
<dbReference type="AlphaFoldDB" id="A0A3A8AUR1"/>
<gene>
    <name evidence="9" type="ORF">D6850_16955</name>
</gene>
<evidence type="ECO:0000259" key="6">
    <source>
        <dbReference type="Pfam" id="PF03632"/>
    </source>
</evidence>
<dbReference type="GO" id="GO:0030246">
    <property type="term" value="F:carbohydrate binding"/>
    <property type="evidence" value="ECO:0007669"/>
    <property type="project" value="InterPro"/>
</dbReference>
<dbReference type="SUPFAM" id="SSF74650">
    <property type="entry name" value="Galactose mutarotase-like"/>
    <property type="match status" value="1"/>
</dbReference>
<evidence type="ECO:0000256" key="3">
    <source>
        <dbReference type="ARBA" id="ARBA00022679"/>
    </source>
</evidence>
<dbReference type="Proteomes" id="UP000281128">
    <property type="component" value="Unassembled WGS sequence"/>
</dbReference>
<sequence length="776" mass="87010">MTDDAPWKIGFDTYDPQAEQQREVLFALGNGVVVLRNAAPWSRAGAHHYPGTYLAGAYARFRARINGETVEVESLANLPNPLPLTFRIGDGAWFTLDAAEIIDYRHELDMHDGVARRELTCRWEGRRLRLSVHQFVSMARCGLAGLRVRLVPLGWSGRVEFRAMIDGGVENRNVARYEPYPARHLAPPDAFVEGDAGYVHTRLLGTGTKVVVAQSLAGAHGDANGWSVEHRLCRDAESGVAIDLCKRIEVTAGAAEPARLRSAPDFATLEREHRAAWRTLWDGVGIEADDPDIARPLRFHAFHLLQSVSPLSGALDSGIPARGWHGEGYRGHIFWDEIFVFPFLLARFPDLARSKLLYRWRRLTAAREAARASGHRGAMYPWRSASRGDEVTPRWQWNMLSHHWMRDHTQRARHIGSAVVYNFWHYYLMTGDTEFLASHGAEVILEVARFWASKAERSAEDGRYDIRGVIGPDEFHDRYPGARSPGLENNAYTNLTAVWTLCRALEVLDHVPATAAAALREKLRLGDDELALWDRISRRVRLAFHGDGILSQFEGFERLEPFRSDTLPPRYEGQRLDWALEASGQSANAYQITKQADTLTLFHLFRREEICALIARLGYSFDGDALKRTCHYYFDRTTHRSSLSRVVYAGALAEVDRDASLDLFREALTTDLASKKPQSVAEGVHLGAMGGTLDVLQRRYFGIYPVVDGLRFAPSLPDGLCPMRIRFELRGLTFTAEGREGRVTLTSHASNLRPLAITHPGGECTLKPGESLGAEN</sequence>
<keyword evidence="3" id="KW-0808">Transferase</keyword>
<comment type="similarity">
    <text evidence="1">Belongs to the glycosyl hydrolase 65 family.</text>
</comment>
<evidence type="ECO:0000259" key="8">
    <source>
        <dbReference type="Pfam" id="PF03636"/>
    </source>
</evidence>
<dbReference type="InterPro" id="IPR005196">
    <property type="entry name" value="Glyco_hydro_65_N"/>
</dbReference>
<feature type="domain" description="Glycoside hydrolase family 65 N-terminal" evidence="8">
    <location>
        <begin position="12"/>
        <end position="217"/>
    </location>
</feature>
<dbReference type="InterPro" id="IPR017045">
    <property type="entry name" value="Malt_Pase/Glycosyl_Hdrlase"/>
</dbReference>
<dbReference type="Gene3D" id="1.50.10.10">
    <property type="match status" value="1"/>
</dbReference>
<dbReference type="OrthoDB" id="414934at2"/>
<dbReference type="Pfam" id="PF03633">
    <property type="entry name" value="Glyco_hydro_65C"/>
    <property type="match status" value="1"/>
</dbReference>
<dbReference type="InterPro" id="IPR008928">
    <property type="entry name" value="6-hairpin_glycosidase_sf"/>
</dbReference>
<keyword evidence="2" id="KW-0328">Glycosyltransferase</keyword>
<dbReference type="Pfam" id="PF03632">
    <property type="entry name" value="Glyco_hydro_65m"/>
    <property type="match status" value="1"/>
</dbReference>
<dbReference type="InterPro" id="IPR012341">
    <property type="entry name" value="6hp_glycosidase-like_sf"/>
</dbReference>
<feature type="binding site" evidence="5">
    <location>
        <begin position="335"/>
        <end position="336"/>
    </location>
    <ligand>
        <name>substrate</name>
    </ligand>
</feature>
<feature type="active site" description="Proton donor" evidence="4">
    <location>
        <position position="474"/>
    </location>
</feature>
<dbReference type="PANTHER" id="PTHR11051">
    <property type="entry name" value="GLYCOSYL HYDROLASE-RELATED"/>
    <property type="match status" value="1"/>
</dbReference>
<dbReference type="GO" id="GO:0016757">
    <property type="term" value="F:glycosyltransferase activity"/>
    <property type="evidence" value="ECO:0007669"/>
    <property type="project" value="UniProtKB-KW"/>
</dbReference>
<dbReference type="PIRSF" id="PIRSF036289">
    <property type="entry name" value="Glycosyl_hydrolase_malt_phosph"/>
    <property type="match status" value="1"/>
</dbReference>
<dbReference type="RefSeq" id="WP_121168801.1">
    <property type="nucleotide sequence ID" value="NZ_RAPE01000006.1"/>
</dbReference>
<keyword evidence="9" id="KW-0378">Hydrolase</keyword>
<accession>A0A3A8AUR1</accession>
<dbReference type="InterPro" id="IPR037018">
    <property type="entry name" value="GH65_N"/>
</dbReference>
<dbReference type="Gene3D" id="2.70.98.40">
    <property type="entry name" value="Glycoside hydrolase, family 65, N-terminal domain"/>
    <property type="match status" value="1"/>
</dbReference>
<evidence type="ECO:0000256" key="1">
    <source>
        <dbReference type="ARBA" id="ARBA00006768"/>
    </source>
</evidence>